<feature type="transmembrane region" description="Helical" evidence="1">
    <location>
        <begin position="118"/>
        <end position="136"/>
    </location>
</feature>
<dbReference type="InterPro" id="IPR000620">
    <property type="entry name" value="EamA_dom"/>
</dbReference>
<dbReference type="Gene3D" id="1.10.3730.20">
    <property type="match status" value="1"/>
</dbReference>
<gene>
    <name evidence="3" type="ORF">COT91_05115</name>
</gene>
<organism evidence="3 4">
    <name type="scientific">Candidatus Doudnabacteria bacterium CG10_big_fil_rev_8_21_14_0_10_41_10</name>
    <dbReference type="NCBI Taxonomy" id="1974551"/>
    <lineage>
        <taxon>Bacteria</taxon>
        <taxon>Candidatus Doudnaibacteriota</taxon>
    </lineage>
</organism>
<dbReference type="Proteomes" id="UP000230557">
    <property type="component" value="Unassembled WGS sequence"/>
</dbReference>
<proteinExistence type="predicted"/>
<keyword evidence="1" id="KW-0812">Transmembrane</keyword>
<sequence>MEFYIIIAIIAYLAFAVNGVIDKFLLKKAIPQPATYAFYIGTLSGFTVLLIPFGFSIPRASIIILAFISGALFIYALTAMFSSLKYAEASRVLPTIGAIVPFVTYVLSFFILNERLSRVESIGFLLLIFGMILISFDAKEKAKSHHWLMYACFAGMLFALSFTLTKVVYLDQAFISGLVWTRFGLVLGALSILLIPSARKGIFKTTGQVEKPTGILFFAGQIIGAGAGITQSFAISLGSVTVVNALQGTQFGFLIVITAMLSRWHSKILKEDFSKSAVVKKVGAIILITLGLVLISL</sequence>
<feature type="domain" description="EamA" evidence="2">
    <location>
        <begin position="4"/>
        <end position="135"/>
    </location>
</feature>
<feature type="transmembrane region" description="Helical" evidence="1">
    <location>
        <begin position="6"/>
        <end position="25"/>
    </location>
</feature>
<dbReference type="EMBL" id="PFAJ01000066">
    <property type="protein sequence ID" value="PIR96724.1"/>
    <property type="molecule type" value="Genomic_DNA"/>
</dbReference>
<evidence type="ECO:0000256" key="1">
    <source>
        <dbReference type="SAM" id="Phobius"/>
    </source>
</evidence>
<dbReference type="Pfam" id="PF00892">
    <property type="entry name" value="EamA"/>
    <property type="match status" value="1"/>
</dbReference>
<feature type="transmembrane region" description="Helical" evidence="1">
    <location>
        <begin position="249"/>
        <end position="266"/>
    </location>
</feature>
<reference evidence="4" key="1">
    <citation type="submission" date="2017-09" db="EMBL/GenBank/DDBJ databases">
        <title>Depth-based differentiation of microbial function through sediment-hosted aquifers and enrichment of novel symbionts in the deep terrestrial subsurface.</title>
        <authorList>
            <person name="Probst A.J."/>
            <person name="Ladd B."/>
            <person name="Jarett J.K."/>
            <person name="Geller-Mcgrath D.E."/>
            <person name="Sieber C.M.K."/>
            <person name="Emerson J.B."/>
            <person name="Anantharaman K."/>
            <person name="Thomas B.C."/>
            <person name="Malmstrom R."/>
            <person name="Stieglmeier M."/>
            <person name="Klingl A."/>
            <person name="Woyke T."/>
            <person name="Ryan C.M."/>
            <person name="Banfield J.F."/>
        </authorList>
    </citation>
    <scope>NUCLEOTIDE SEQUENCE [LARGE SCALE GENOMIC DNA]</scope>
</reference>
<feature type="transmembrane region" description="Helical" evidence="1">
    <location>
        <begin position="278"/>
        <end position="296"/>
    </location>
</feature>
<protein>
    <recommendedName>
        <fullName evidence="2">EamA domain-containing protein</fullName>
    </recommendedName>
</protein>
<accession>A0A2H0VCA8</accession>
<evidence type="ECO:0000313" key="4">
    <source>
        <dbReference type="Proteomes" id="UP000230557"/>
    </source>
</evidence>
<feature type="transmembrane region" description="Helical" evidence="1">
    <location>
        <begin position="61"/>
        <end position="80"/>
    </location>
</feature>
<dbReference type="GO" id="GO:0016020">
    <property type="term" value="C:membrane"/>
    <property type="evidence" value="ECO:0007669"/>
    <property type="project" value="InterPro"/>
</dbReference>
<feature type="transmembrane region" description="Helical" evidence="1">
    <location>
        <begin position="175"/>
        <end position="195"/>
    </location>
</feature>
<comment type="caution">
    <text evidence="3">The sequence shown here is derived from an EMBL/GenBank/DDBJ whole genome shotgun (WGS) entry which is preliminary data.</text>
</comment>
<name>A0A2H0VCA8_9BACT</name>
<keyword evidence="1" id="KW-1133">Transmembrane helix</keyword>
<dbReference type="AlphaFoldDB" id="A0A2H0VCA8"/>
<feature type="transmembrane region" description="Helical" evidence="1">
    <location>
        <begin position="37"/>
        <end position="55"/>
    </location>
</feature>
<feature type="transmembrane region" description="Helical" evidence="1">
    <location>
        <begin position="92"/>
        <end position="112"/>
    </location>
</feature>
<feature type="transmembrane region" description="Helical" evidence="1">
    <location>
        <begin position="148"/>
        <end position="169"/>
    </location>
</feature>
<keyword evidence="1" id="KW-0472">Membrane</keyword>
<evidence type="ECO:0000259" key="2">
    <source>
        <dbReference type="Pfam" id="PF00892"/>
    </source>
</evidence>
<dbReference type="InterPro" id="IPR037185">
    <property type="entry name" value="EmrE-like"/>
</dbReference>
<evidence type="ECO:0000313" key="3">
    <source>
        <dbReference type="EMBL" id="PIR96724.1"/>
    </source>
</evidence>
<feature type="transmembrane region" description="Helical" evidence="1">
    <location>
        <begin position="215"/>
        <end position="237"/>
    </location>
</feature>
<dbReference type="SUPFAM" id="SSF103481">
    <property type="entry name" value="Multidrug resistance efflux transporter EmrE"/>
    <property type="match status" value="1"/>
</dbReference>